<comment type="subcellular location">
    <subcellularLocation>
        <location evidence="1">Nucleus</location>
    </subcellularLocation>
</comment>
<dbReference type="SUPFAM" id="SSF47459">
    <property type="entry name" value="HLH, helix-loop-helix DNA-binding domain"/>
    <property type="match status" value="1"/>
</dbReference>
<evidence type="ECO:0000313" key="8">
    <source>
        <dbReference type="RefSeq" id="XP_018027960.1"/>
    </source>
</evidence>
<dbReference type="GO" id="GO:0046983">
    <property type="term" value="F:protein dimerization activity"/>
    <property type="evidence" value="ECO:0007669"/>
    <property type="project" value="InterPro"/>
</dbReference>
<sequence>MSSLGGHRLVPIRPSPQRGSEGKPPPFVSSASQSPNGFTPPNISFKRKFSDDESDDSDAESCKRKINFAVNYVVSPQPVSISRRNARERNRVKQVNNGFAALRQHIPSAAKAKKISKVDTLKQAVEYIQNLQQLLAENDEALIREQQQYMNGYASDMSDFSQDRIGNESLQHQTMQNIFAGGSNYIFQPYSPDDENISPTSSFSDQNYSPEPHNFSCSPLITGTKFNFSNQLPVQEEISSTDKFTPTKQPMKFMTSPSVESSPSMLNNFQKISNQQKGIYRQAIASSPKQFHRPPGAPGNELYTVSSGTSSKELCINNQYDGSPSKEICDSRPDLLSKEIYPNREGNPREDCPLLTQENSPKAMYPREQVNSYNRNGPQSVLPVASDPFRVNPTGLKGSNIVHHYSLSDKSIINNMNIKYLVNSNPLARSVRVPLIMDDNKNFSNSVNTRVIKPMQTIYENKQLENGMNATVTKEMVVDENKPLTTAVNVINMEPVPVCKPFLNAVIPSIHKPKSTNENNQFIDIPTRMKIPVTPQEGDCPVLSGDLPPEHLTDIDCAMASGFPSFENIDEVYNVINPTSPLVEEDLLDAIDLWEKC</sequence>
<feature type="region of interest" description="Disordered" evidence="5">
    <location>
        <begin position="1"/>
        <end position="60"/>
    </location>
</feature>
<protein>
    <submittedName>
        <fullName evidence="8">Uncharacterized protein LOC108683181</fullName>
    </submittedName>
</protein>
<keyword evidence="4" id="KW-0539">Nucleus</keyword>
<dbReference type="InterPro" id="IPR050283">
    <property type="entry name" value="E-box_TF_Regulators"/>
</dbReference>
<dbReference type="GeneID" id="108683181"/>
<organism evidence="7 8">
    <name type="scientific">Hyalella azteca</name>
    <name type="common">Amphipod</name>
    <dbReference type="NCBI Taxonomy" id="294128"/>
    <lineage>
        <taxon>Eukaryota</taxon>
        <taxon>Metazoa</taxon>
        <taxon>Ecdysozoa</taxon>
        <taxon>Arthropoda</taxon>
        <taxon>Crustacea</taxon>
        <taxon>Multicrustacea</taxon>
        <taxon>Malacostraca</taxon>
        <taxon>Eumalacostraca</taxon>
        <taxon>Peracarida</taxon>
        <taxon>Amphipoda</taxon>
        <taxon>Senticaudata</taxon>
        <taxon>Talitrida</taxon>
        <taxon>Talitroidea</taxon>
        <taxon>Hyalellidae</taxon>
        <taxon>Hyalella</taxon>
    </lineage>
</organism>
<evidence type="ECO:0000256" key="3">
    <source>
        <dbReference type="ARBA" id="ARBA00023125"/>
    </source>
</evidence>
<keyword evidence="7" id="KW-1185">Reference proteome</keyword>
<dbReference type="Proteomes" id="UP000694843">
    <property type="component" value="Unplaced"/>
</dbReference>
<dbReference type="PROSITE" id="PS50888">
    <property type="entry name" value="BHLH"/>
    <property type="match status" value="1"/>
</dbReference>
<dbReference type="PANTHER" id="PTHR23349:SF108">
    <property type="entry name" value="BHLH DOMAIN-CONTAINING PROTEIN"/>
    <property type="match status" value="1"/>
</dbReference>
<evidence type="ECO:0000256" key="5">
    <source>
        <dbReference type="SAM" id="MobiDB-lite"/>
    </source>
</evidence>
<dbReference type="SMART" id="SM00353">
    <property type="entry name" value="HLH"/>
    <property type="match status" value="1"/>
</dbReference>
<feature type="compositionally biased region" description="Polar residues" evidence="5">
    <location>
        <begin position="29"/>
        <end position="42"/>
    </location>
</feature>
<dbReference type="CDD" id="cd19723">
    <property type="entry name" value="bHLH_TS_ASCL1_like"/>
    <property type="match status" value="1"/>
</dbReference>
<dbReference type="GO" id="GO:0005634">
    <property type="term" value="C:nucleus"/>
    <property type="evidence" value="ECO:0007669"/>
    <property type="project" value="UniProtKB-SubCell"/>
</dbReference>
<dbReference type="GO" id="GO:0007399">
    <property type="term" value="P:nervous system development"/>
    <property type="evidence" value="ECO:0007669"/>
    <property type="project" value="UniProtKB-KW"/>
</dbReference>
<dbReference type="FunFam" id="4.10.280.10:FF:000029">
    <property type="entry name" value="Achaete-scute family bHLH transcription factor 1"/>
    <property type="match status" value="1"/>
</dbReference>
<dbReference type="InterPro" id="IPR011598">
    <property type="entry name" value="bHLH_dom"/>
</dbReference>
<keyword evidence="3" id="KW-0238">DNA-binding</keyword>
<name>A0A8B7PPN7_HYAAZ</name>
<evidence type="ECO:0000259" key="6">
    <source>
        <dbReference type="PROSITE" id="PS50888"/>
    </source>
</evidence>
<feature type="domain" description="BHLH" evidence="6">
    <location>
        <begin position="79"/>
        <end position="131"/>
    </location>
</feature>
<dbReference type="Gene3D" id="4.10.280.10">
    <property type="entry name" value="Helix-loop-helix DNA-binding domain"/>
    <property type="match status" value="1"/>
</dbReference>
<evidence type="ECO:0000256" key="4">
    <source>
        <dbReference type="ARBA" id="ARBA00023242"/>
    </source>
</evidence>
<dbReference type="KEGG" id="hazt:108683181"/>
<dbReference type="InterPro" id="IPR036638">
    <property type="entry name" value="HLH_DNA-bd_sf"/>
</dbReference>
<dbReference type="AlphaFoldDB" id="A0A8B7PPN7"/>
<dbReference type="OrthoDB" id="5976910at2759"/>
<evidence type="ECO:0000256" key="2">
    <source>
        <dbReference type="ARBA" id="ARBA00022902"/>
    </source>
</evidence>
<dbReference type="PANTHER" id="PTHR23349">
    <property type="entry name" value="BASIC HELIX-LOOP-HELIX TRANSCRIPTION FACTOR, TWIST"/>
    <property type="match status" value="1"/>
</dbReference>
<dbReference type="GO" id="GO:0000977">
    <property type="term" value="F:RNA polymerase II transcription regulatory region sequence-specific DNA binding"/>
    <property type="evidence" value="ECO:0007669"/>
    <property type="project" value="TreeGrafter"/>
</dbReference>
<evidence type="ECO:0000313" key="7">
    <source>
        <dbReference type="Proteomes" id="UP000694843"/>
    </source>
</evidence>
<gene>
    <name evidence="8" type="primary">LOC108683181</name>
</gene>
<keyword evidence="2" id="KW-0524">Neurogenesis</keyword>
<dbReference type="Pfam" id="PF00010">
    <property type="entry name" value="HLH"/>
    <property type="match status" value="1"/>
</dbReference>
<reference evidence="8" key="1">
    <citation type="submission" date="2025-08" db="UniProtKB">
        <authorList>
            <consortium name="RefSeq"/>
        </authorList>
    </citation>
    <scope>IDENTIFICATION</scope>
    <source>
        <tissue evidence="8">Whole organism</tissue>
    </source>
</reference>
<proteinExistence type="predicted"/>
<dbReference type="RefSeq" id="XP_018027960.1">
    <property type="nucleotide sequence ID" value="XM_018172471.2"/>
</dbReference>
<dbReference type="GO" id="GO:0000981">
    <property type="term" value="F:DNA-binding transcription factor activity, RNA polymerase II-specific"/>
    <property type="evidence" value="ECO:0007669"/>
    <property type="project" value="TreeGrafter"/>
</dbReference>
<accession>A0A8B7PPN7</accession>
<evidence type="ECO:0000256" key="1">
    <source>
        <dbReference type="ARBA" id="ARBA00004123"/>
    </source>
</evidence>